<dbReference type="Proteomes" id="UP001367316">
    <property type="component" value="Unassembled WGS sequence"/>
</dbReference>
<dbReference type="EMBL" id="JBBPBF010000017">
    <property type="protein sequence ID" value="KAK7610493.1"/>
    <property type="molecule type" value="Genomic_DNA"/>
</dbReference>
<feature type="region of interest" description="Disordered" evidence="1">
    <location>
        <begin position="307"/>
        <end position="394"/>
    </location>
</feature>
<gene>
    <name evidence="2" type="ORF">JOL62DRAFT_612284</name>
</gene>
<organism evidence="2 3">
    <name type="scientific">Phyllosticta paracitricarpa</name>
    <dbReference type="NCBI Taxonomy" id="2016321"/>
    <lineage>
        <taxon>Eukaryota</taxon>
        <taxon>Fungi</taxon>
        <taxon>Dikarya</taxon>
        <taxon>Ascomycota</taxon>
        <taxon>Pezizomycotina</taxon>
        <taxon>Dothideomycetes</taxon>
        <taxon>Dothideomycetes incertae sedis</taxon>
        <taxon>Botryosphaeriales</taxon>
        <taxon>Phyllostictaceae</taxon>
        <taxon>Phyllosticta</taxon>
    </lineage>
</organism>
<evidence type="ECO:0000313" key="3">
    <source>
        <dbReference type="Proteomes" id="UP001367316"/>
    </source>
</evidence>
<name>A0ABR1N5L2_9PEZI</name>
<feature type="compositionally biased region" description="Basic and acidic residues" evidence="1">
    <location>
        <begin position="334"/>
        <end position="373"/>
    </location>
</feature>
<sequence length="394" mass="42034">MASLPSLPTLDPIVLQFPFGYDATFEAHPPAPLGNHASEAKLTPANSLAPSLRKVSFVRHNTSSEMGGDAAIPEPEPVSVPEAVTSPASTEVPEGINPEVVHEQAVTTVPADVPADIPADVPADAPVVQETVVNEVPVEAQIVENIETIEAPPPSPGIQKSTTVVITVPADEAVEEPEVIQDEGPPLRRSSTTITVTVAAEPAVPSRRASLAAPRTAFVAPESTDAQFEAPRKTETIKLEGGTSVTVTEAAPPQEQPTYDLPKTETVPKTVKKVKITKTKVTRVRVMSLWRRIIAKILRKRAEKKIQQTAQVDGSRSPQGPSGNATHSLLRLPSVERSEPEAANDACERHTENSPRMGIDEYFLHDNAARSDVKSPANAEASREEPCAVVRQGS</sequence>
<evidence type="ECO:0000256" key="1">
    <source>
        <dbReference type="SAM" id="MobiDB-lite"/>
    </source>
</evidence>
<reference evidence="2 3" key="1">
    <citation type="submission" date="2024-04" db="EMBL/GenBank/DDBJ databases">
        <title>Phyllosticta paracitricarpa is synonymous to the EU quarantine fungus P. citricarpa based on phylogenomic analyses.</title>
        <authorList>
            <consortium name="Lawrence Berkeley National Laboratory"/>
            <person name="Van ingen-buijs V.A."/>
            <person name="Van westerhoven A.C."/>
            <person name="Haridas S."/>
            <person name="Skiadas P."/>
            <person name="Martin F."/>
            <person name="Groenewald J.Z."/>
            <person name="Crous P.W."/>
            <person name="Seidl M.F."/>
        </authorList>
    </citation>
    <scope>NUCLEOTIDE SEQUENCE [LARGE SCALE GENOMIC DNA]</scope>
    <source>
        <strain evidence="2 3">CBS 141358</strain>
    </source>
</reference>
<comment type="caution">
    <text evidence="2">The sequence shown here is derived from an EMBL/GenBank/DDBJ whole genome shotgun (WGS) entry which is preliminary data.</text>
</comment>
<proteinExistence type="predicted"/>
<protein>
    <submittedName>
        <fullName evidence="2">Uncharacterized protein</fullName>
    </submittedName>
</protein>
<feature type="compositionally biased region" description="Polar residues" evidence="1">
    <location>
        <begin position="307"/>
        <end position="327"/>
    </location>
</feature>
<keyword evidence="3" id="KW-1185">Reference proteome</keyword>
<accession>A0ABR1N5L2</accession>
<evidence type="ECO:0000313" key="2">
    <source>
        <dbReference type="EMBL" id="KAK7610493.1"/>
    </source>
</evidence>